<dbReference type="GO" id="GO:0006952">
    <property type="term" value="P:defense response"/>
    <property type="evidence" value="ECO:0007669"/>
    <property type="project" value="UniProtKB-KW"/>
</dbReference>
<evidence type="ECO:0000259" key="4">
    <source>
        <dbReference type="PROSITE" id="PS50104"/>
    </source>
</evidence>
<dbReference type="PANTHER" id="PTHR11017">
    <property type="entry name" value="LEUCINE-RICH REPEAT-CONTAINING PROTEIN"/>
    <property type="match status" value="1"/>
</dbReference>
<evidence type="ECO:0000313" key="6">
    <source>
        <dbReference type="RefSeq" id="XP_031373802.1"/>
    </source>
</evidence>
<protein>
    <submittedName>
        <fullName evidence="6">TMV resistance protein N-like isoform X1</fullName>
    </submittedName>
</protein>
<keyword evidence="3" id="KW-0611">Plant defense</keyword>
<name>A0A6P8BSM2_PUNGR</name>
<dbReference type="SMART" id="SM00369">
    <property type="entry name" value="LRR_TYP"/>
    <property type="match status" value="4"/>
</dbReference>
<organism evidence="5 6">
    <name type="scientific">Punica granatum</name>
    <name type="common">Pomegranate</name>
    <dbReference type="NCBI Taxonomy" id="22663"/>
    <lineage>
        <taxon>Eukaryota</taxon>
        <taxon>Viridiplantae</taxon>
        <taxon>Streptophyta</taxon>
        <taxon>Embryophyta</taxon>
        <taxon>Tracheophyta</taxon>
        <taxon>Spermatophyta</taxon>
        <taxon>Magnoliopsida</taxon>
        <taxon>eudicotyledons</taxon>
        <taxon>Gunneridae</taxon>
        <taxon>Pentapetalae</taxon>
        <taxon>rosids</taxon>
        <taxon>malvids</taxon>
        <taxon>Myrtales</taxon>
        <taxon>Lythraceae</taxon>
        <taxon>Punica</taxon>
    </lineage>
</organism>
<dbReference type="AlphaFoldDB" id="A0A6P8BSM2"/>
<gene>
    <name evidence="6" type="primary">LOC116188522</name>
</gene>
<dbReference type="Pfam" id="PF00560">
    <property type="entry name" value="LRR_1"/>
    <property type="match status" value="1"/>
</dbReference>
<dbReference type="InterPro" id="IPR055414">
    <property type="entry name" value="LRR_R13L4/SHOC2-like"/>
</dbReference>
<dbReference type="InterPro" id="IPR003591">
    <property type="entry name" value="Leu-rich_rpt_typical-subtyp"/>
</dbReference>
<dbReference type="InterPro" id="IPR002182">
    <property type="entry name" value="NB-ARC"/>
</dbReference>
<evidence type="ECO:0000256" key="3">
    <source>
        <dbReference type="ARBA" id="ARBA00022821"/>
    </source>
</evidence>
<accession>A0A6P8BSM2</accession>
<dbReference type="Pfam" id="PF00931">
    <property type="entry name" value="NB-ARC"/>
    <property type="match status" value="1"/>
</dbReference>
<dbReference type="SMART" id="SM00255">
    <property type="entry name" value="TIR"/>
    <property type="match status" value="1"/>
</dbReference>
<dbReference type="SUPFAM" id="SSF52058">
    <property type="entry name" value="L domain-like"/>
    <property type="match status" value="1"/>
</dbReference>
<dbReference type="GO" id="GO:0043531">
    <property type="term" value="F:ADP binding"/>
    <property type="evidence" value="ECO:0007669"/>
    <property type="project" value="InterPro"/>
</dbReference>
<dbReference type="InterPro" id="IPR042197">
    <property type="entry name" value="Apaf_helical"/>
</dbReference>
<sequence length="957" mass="109305">MDSVIPGAEYQVFLSFRGPDTRQGFADCLYHYMIDAGLRVFRDNEEIRQGEKIEEILRAIDNSAICMPIFSQGYASSKWCLRELAEMVEKKKKIMPIFYDVTPDDVKLKTPLYRDALQRHEDKNEKTQWENALEKVAKIKGSKLEDIGYGELCKLIVKEVLANLKVKNRVVTNNLVEMDESIENMLAYLDIQAPGVRCVVVHGIGGSGKTTLAKTLFNQLSTRFEACSFLADIRESSKHELKHLQKKLIRDLLPKDSGTISDTDGGLNILQERLHNKKVLIVLDDVDKREQIERLAGSSSWFSPGSRIIVTTRDTRVLVAEQEHMKEGNGKKSEELWTLEMGEMNFERALQLFSRHAFKMDYPPSDFLNLSKDVISVIGRLPLALEITGSYLCGKPKEAWEDNRNMMVRIPQKNIQKTLMISSEALDFRAKQIFLDIACLPTKTQIKTANYMWESCGFRPEMGTKELILASIIKVRDDGELWMHDYLKDLGKEIICIENFMDSGMRSRLWDHEEALGILKRKEGSENIQVLYLLSDDPTQKCNLFQGHFRKFRNLRLLYLHGINIVRNFEHRFQKLRWLSWHSCPSDFKATNLYMENLAILDLSNSDICEEWEGWSQRKAGDNLKVLDLSSCKISGTSNLPRYGNLERLLLNNCQHLTRLSCSIGNLKKLKHLDLRDCGSLQDLPEEIGSLEALEELFLSNCSPDFTTLPDSIGNLKSLVVLDIYYVRIVTLPDTISELRKLKRLSLRSWWIERLPETLGDIQTLVELDLDYTYTAQLPDSIGRLKKLRHLCLSLCQCLETLPSSIGYLEELIILNMSHCEVKTLPRSIGMMKKLEELHALGSYLEEIPPEIGSLSCLRTMDLSGTNLSWLPSTIDQLSSLENLSVLCEELKELPKLPAGLVHLWAFPDVLETVILDLSNKSNQINLVSINGLGVEEWRKKPNQNGDNLLAAGKPRF</sequence>
<keyword evidence="2" id="KW-0677">Repeat</keyword>
<dbReference type="Gene3D" id="3.40.50.300">
    <property type="entry name" value="P-loop containing nucleotide triphosphate hydrolases"/>
    <property type="match status" value="1"/>
</dbReference>
<evidence type="ECO:0000313" key="5">
    <source>
        <dbReference type="Proteomes" id="UP000515151"/>
    </source>
</evidence>
<dbReference type="GeneID" id="116188522"/>
<dbReference type="PANTHER" id="PTHR11017:SF570">
    <property type="entry name" value="DISEASE RESISTANCE PROTEIN (TIR-NBS CLASS)-RELATED"/>
    <property type="match status" value="1"/>
</dbReference>
<dbReference type="SUPFAM" id="SSF52540">
    <property type="entry name" value="P-loop containing nucleoside triphosphate hydrolases"/>
    <property type="match status" value="1"/>
</dbReference>
<dbReference type="Pfam" id="PF23598">
    <property type="entry name" value="LRR_14"/>
    <property type="match status" value="1"/>
</dbReference>
<dbReference type="InterPro" id="IPR044974">
    <property type="entry name" value="Disease_R_plants"/>
</dbReference>
<dbReference type="InterPro" id="IPR032675">
    <property type="entry name" value="LRR_dom_sf"/>
</dbReference>
<proteinExistence type="predicted"/>
<dbReference type="InterPro" id="IPR001611">
    <property type="entry name" value="Leu-rich_rpt"/>
</dbReference>
<evidence type="ECO:0000256" key="1">
    <source>
        <dbReference type="ARBA" id="ARBA00022614"/>
    </source>
</evidence>
<keyword evidence="5" id="KW-1185">Reference proteome</keyword>
<reference evidence="5" key="1">
    <citation type="journal article" date="2020" name="Plant Biotechnol. J.">
        <title>The pomegranate (Punica granatum L.) draft genome dissects genetic divergence between soft- and hard-seeded cultivars.</title>
        <authorList>
            <person name="Luo X."/>
            <person name="Li H."/>
            <person name="Wu Z."/>
            <person name="Yao W."/>
            <person name="Zhao P."/>
            <person name="Cao D."/>
            <person name="Yu H."/>
            <person name="Li K."/>
            <person name="Poudel K."/>
            <person name="Zhao D."/>
            <person name="Zhang F."/>
            <person name="Xia X."/>
            <person name="Chen L."/>
            <person name="Wang Q."/>
            <person name="Jing D."/>
            <person name="Cao S."/>
        </authorList>
    </citation>
    <scope>NUCLEOTIDE SEQUENCE [LARGE SCALE GENOMIC DNA]</scope>
    <source>
        <strain evidence="5">cv. Tunisia</strain>
    </source>
</reference>
<feature type="domain" description="TIR" evidence="4">
    <location>
        <begin position="8"/>
        <end position="164"/>
    </location>
</feature>
<dbReference type="SUPFAM" id="SSF52200">
    <property type="entry name" value="Toll/Interleukin receptor TIR domain"/>
    <property type="match status" value="1"/>
</dbReference>
<dbReference type="GO" id="GO:0051707">
    <property type="term" value="P:response to other organism"/>
    <property type="evidence" value="ECO:0007669"/>
    <property type="project" value="UniProtKB-ARBA"/>
</dbReference>
<dbReference type="Proteomes" id="UP000515151">
    <property type="component" value="Chromosome 8"/>
</dbReference>
<dbReference type="RefSeq" id="XP_031373802.1">
    <property type="nucleotide sequence ID" value="XM_031517942.1"/>
</dbReference>
<dbReference type="InterPro" id="IPR058192">
    <property type="entry name" value="WHD_ROQ1-like"/>
</dbReference>
<dbReference type="InterPro" id="IPR000157">
    <property type="entry name" value="TIR_dom"/>
</dbReference>
<dbReference type="OrthoDB" id="1936883at2759"/>
<dbReference type="InterPro" id="IPR027417">
    <property type="entry name" value="P-loop_NTPase"/>
</dbReference>
<reference evidence="6" key="2">
    <citation type="submission" date="2025-08" db="UniProtKB">
        <authorList>
            <consortium name="RefSeq"/>
        </authorList>
    </citation>
    <scope>IDENTIFICATION</scope>
    <source>
        <tissue evidence="6">Leaf</tissue>
    </source>
</reference>
<dbReference type="PRINTS" id="PR00364">
    <property type="entry name" value="DISEASERSIST"/>
</dbReference>
<dbReference type="PROSITE" id="PS50104">
    <property type="entry name" value="TIR"/>
    <property type="match status" value="1"/>
</dbReference>
<dbReference type="InterPro" id="IPR035897">
    <property type="entry name" value="Toll_tir_struct_dom_sf"/>
</dbReference>
<dbReference type="Gene3D" id="3.40.50.10140">
    <property type="entry name" value="Toll/interleukin-1 receptor homology (TIR) domain"/>
    <property type="match status" value="1"/>
</dbReference>
<dbReference type="Gene3D" id="1.10.8.430">
    <property type="entry name" value="Helical domain of apoptotic protease-activating factors"/>
    <property type="match status" value="1"/>
</dbReference>
<evidence type="ECO:0000256" key="2">
    <source>
        <dbReference type="ARBA" id="ARBA00022737"/>
    </source>
</evidence>
<dbReference type="Gene3D" id="3.80.10.10">
    <property type="entry name" value="Ribonuclease Inhibitor"/>
    <property type="match status" value="2"/>
</dbReference>
<keyword evidence="1" id="KW-0433">Leucine-rich repeat</keyword>
<dbReference type="GO" id="GO:0007165">
    <property type="term" value="P:signal transduction"/>
    <property type="evidence" value="ECO:0007669"/>
    <property type="project" value="InterPro"/>
</dbReference>
<dbReference type="Pfam" id="PF01582">
    <property type="entry name" value="TIR"/>
    <property type="match status" value="1"/>
</dbReference>
<dbReference type="Pfam" id="PF23282">
    <property type="entry name" value="WHD_ROQ1"/>
    <property type="match status" value="1"/>
</dbReference>